<accession>A0A6B0UBL7</accession>
<evidence type="ECO:0000256" key="1">
    <source>
        <dbReference type="SAM" id="Phobius"/>
    </source>
</evidence>
<evidence type="ECO:0000313" key="2">
    <source>
        <dbReference type="EMBL" id="MXU86200.1"/>
    </source>
</evidence>
<reference evidence="2" key="1">
    <citation type="submission" date="2019-12" db="EMBL/GenBank/DDBJ databases">
        <title>An insight into the sialome of adult female Ixodes ricinus ticks feeding for 6 days.</title>
        <authorList>
            <person name="Perner J."/>
            <person name="Ribeiro J.M.C."/>
        </authorList>
    </citation>
    <scope>NUCLEOTIDE SEQUENCE</scope>
    <source>
        <strain evidence="2">Semi-engorged</strain>
        <tissue evidence="2">Salivary glands</tissue>
    </source>
</reference>
<dbReference type="EMBL" id="GIFC01004117">
    <property type="protein sequence ID" value="MXU86200.1"/>
    <property type="molecule type" value="Transcribed_RNA"/>
</dbReference>
<sequence>MFFASSSSMTGGSLVVASSSSMTGGSLVVAISRAATTDALSTVVRSSEATEFNSSLRTPWSASAHARRYVVALIITCCVYWPSVVLLRSL</sequence>
<name>A0A6B0UBL7_IXORI</name>
<dbReference type="AlphaFoldDB" id="A0A6B0UBL7"/>
<protein>
    <submittedName>
        <fullName evidence="2">Uncharacterized protein</fullName>
    </submittedName>
</protein>
<organism evidence="2">
    <name type="scientific">Ixodes ricinus</name>
    <name type="common">Common tick</name>
    <name type="synonym">Acarus ricinus</name>
    <dbReference type="NCBI Taxonomy" id="34613"/>
    <lineage>
        <taxon>Eukaryota</taxon>
        <taxon>Metazoa</taxon>
        <taxon>Ecdysozoa</taxon>
        <taxon>Arthropoda</taxon>
        <taxon>Chelicerata</taxon>
        <taxon>Arachnida</taxon>
        <taxon>Acari</taxon>
        <taxon>Parasitiformes</taxon>
        <taxon>Ixodida</taxon>
        <taxon>Ixodoidea</taxon>
        <taxon>Ixodidae</taxon>
        <taxon>Ixodinae</taxon>
        <taxon>Ixodes</taxon>
    </lineage>
</organism>
<keyword evidence="1" id="KW-1133">Transmembrane helix</keyword>
<feature type="transmembrane region" description="Helical" evidence="1">
    <location>
        <begin position="69"/>
        <end position="87"/>
    </location>
</feature>
<keyword evidence="1" id="KW-0812">Transmembrane</keyword>
<proteinExistence type="predicted"/>
<keyword evidence="1" id="KW-0472">Membrane</keyword>